<gene>
    <name evidence="1" type="ORF">ACFO8M_12330</name>
</gene>
<comment type="caution">
    <text evidence="1">The sequence shown here is derived from an EMBL/GenBank/DDBJ whole genome shotgun (WGS) entry which is preliminary data.</text>
</comment>
<name>A0ABV7Q0J2_9ACTN</name>
<protein>
    <recommendedName>
        <fullName evidence="3">ParB-like nuclease domain-containing protein</fullName>
    </recommendedName>
</protein>
<dbReference type="RefSeq" id="WP_387975337.1">
    <property type="nucleotide sequence ID" value="NZ_JBHRWO010000010.1"/>
</dbReference>
<evidence type="ECO:0000313" key="2">
    <source>
        <dbReference type="Proteomes" id="UP001595712"/>
    </source>
</evidence>
<dbReference type="InterPro" id="IPR036086">
    <property type="entry name" value="ParB/Sulfiredoxin_sf"/>
</dbReference>
<accession>A0ABV7Q0J2</accession>
<reference evidence="2" key="1">
    <citation type="journal article" date="2019" name="Int. J. Syst. Evol. Microbiol.">
        <title>The Global Catalogue of Microorganisms (GCM) 10K type strain sequencing project: providing services to taxonomists for standard genome sequencing and annotation.</title>
        <authorList>
            <consortium name="The Broad Institute Genomics Platform"/>
            <consortium name="The Broad Institute Genome Sequencing Center for Infectious Disease"/>
            <person name="Wu L."/>
            <person name="Ma J."/>
        </authorList>
    </citation>
    <scope>NUCLEOTIDE SEQUENCE [LARGE SCALE GENOMIC DNA]</scope>
    <source>
        <strain evidence="2">CGMCC 4.7396</strain>
    </source>
</reference>
<dbReference type="EMBL" id="JBHRWO010000010">
    <property type="protein sequence ID" value="MFC3493271.1"/>
    <property type="molecule type" value="Genomic_DNA"/>
</dbReference>
<dbReference type="SUPFAM" id="SSF110849">
    <property type="entry name" value="ParB/Sulfiredoxin"/>
    <property type="match status" value="1"/>
</dbReference>
<organism evidence="1 2">
    <name type="scientific">Glycomyces rhizosphaerae</name>
    <dbReference type="NCBI Taxonomy" id="2054422"/>
    <lineage>
        <taxon>Bacteria</taxon>
        <taxon>Bacillati</taxon>
        <taxon>Actinomycetota</taxon>
        <taxon>Actinomycetes</taxon>
        <taxon>Glycomycetales</taxon>
        <taxon>Glycomycetaceae</taxon>
        <taxon>Glycomyces</taxon>
    </lineage>
</organism>
<keyword evidence="2" id="KW-1185">Reference proteome</keyword>
<dbReference type="Proteomes" id="UP001595712">
    <property type="component" value="Unassembled WGS sequence"/>
</dbReference>
<evidence type="ECO:0008006" key="3">
    <source>
        <dbReference type="Google" id="ProtNLM"/>
    </source>
</evidence>
<proteinExistence type="predicted"/>
<evidence type="ECO:0000313" key="1">
    <source>
        <dbReference type="EMBL" id="MFC3493271.1"/>
    </source>
</evidence>
<sequence>MPFGFPLPSRAVNVVDGLGVVDFRVDAGTHGVTLELAGDPIASDRHDGGGSIMWLASRIAPQPDPEALHRPEAWAEPEDWEALREWVRHVEPEDDPTAPLRPLLGLFASGGYAIGLGTLPNAHVRAVKTGIQAKWYADSDIPFFGHTVIPTHHWPPPDKAAVKAYQERIVDARARPALILVTHAESEAYYLLDGHHKLAAYLALERDPVCVVIAMQTEESRDYLSYLDEPAEEYRPEENTNGTGVLRVIGRDGASALRISGKPLMVEGYTSSGTVDRLAVLSGDPWVRKRARRLRDWLREPDARSAPEMTRTVWKLLAPGRYGIRRWVPDTYYVEAVRADRSTSWYVGITTPDLGAVLVPTDQWPPPDRTAIYEYCQMIKRGDRPLVLTLRASPPEDEDDAVAFVVDGHHKLEAYRRTGVAPHCLDIAALDGDRVCDARDLETVVGGDGTLQELTGNLLRYLADPR</sequence>